<feature type="coiled-coil region" evidence="1">
    <location>
        <begin position="134"/>
        <end position="161"/>
    </location>
</feature>
<evidence type="ECO:0000313" key="3">
    <source>
        <dbReference type="EMBL" id="VGM37357.1"/>
    </source>
</evidence>
<evidence type="ECO:0000256" key="1">
    <source>
        <dbReference type="SAM" id="Coils"/>
    </source>
</evidence>
<dbReference type="EMBL" id="CAAHDB010000038">
    <property type="protein sequence ID" value="VGM37357.1"/>
    <property type="molecule type" value="Genomic_DNA"/>
</dbReference>
<dbReference type="AlphaFoldDB" id="A0A486UF88"/>
<name>A0A486UF88_KLEPN</name>
<proteinExistence type="predicted"/>
<organism evidence="3">
    <name type="scientific">Klebsiella pneumoniae</name>
    <dbReference type="NCBI Taxonomy" id="573"/>
    <lineage>
        <taxon>Bacteria</taxon>
        <taxon>Pseudomonadati</taxon>
        <taxon>Pseudomonadota</taxon>
        <taxon>Gammaproteobacteria</taxon>
        <taxon>Enterobacterales</taxon>
        <taxon>Enterobacteriaceae</taxon>
        <taxon>Klebsiella/Raoultella group</taxon>
        <taxon>Klebsiella</taxon>
        <taxon>Klebsiella pneumoniae complex</taxon>
    </lineage>
</organism>
<keyword evidence="1" id="KW-0175">Coiled coil</keyword>
<evidence type="ECO:0000256" key="2">
    <source>
        <dbReference type="SAM" id="MobiDB-lite"/>
    </source>
</evidence>
<feature type="compositionally biased region" description="Low complexity" evidence="2">
    <location>
        <begin position="64"/>
        <end position="75"/>
    </location>
</feature>
<feature type="coiled-coil region" evidence="1">
    <location>
        <begin position="196"/>
        <end position="251"/>
    </location>
</feature>
<protein>
    <submittedName>
        <fullName evidence="3">Klebicin B</fullName>
    </submittedName>
</protein>
<reference evidence="3" key="1">
    <citation type="submission" date="2019-03" db="EMBL/GenBank/DDBJ databases">
        <authorList>
            <consortium name="Pathogen Informatics"/>
        </authorList>
    </citation>
    <scope>NUCLEOTIDE SEQUENCE</scope>
    <source>
        <strain evidence="3">5012STDY7626459</strain>
    </source>
</reference>
<sequence>MIGGFNYNGEGATSSGLSSPSASDVANQFNSFGGTQIRASDVSNIRSDGNGGYMADIRGQIHTVSSEEGSTTVSGFDGVRSSSTGNGGSQGGQGPQGQSLVMHNGQMGYWENRSSGAGNNEHTTRAFVAVGPSEAEKAARAEKVAKEKQQAEEAAKAFAAKTAAASAAAEKERQNAISAAAAAGQHQTVPDARNNLNQATAEASRLKTVADNALNTAKNKRKEAIDAVPVATQAEKKYQDLQQSIKGLTLNNNGQYGTQKWEVISSNKEHDHWGYRFYPSGITKAQVDAAQNDAVNKRNAATSLASQATAAEQASLQASAAYNGLC</sequence>
<accession>A0A486UF88</accession>
<feature type="compositionally biased region" description="Gly residues" evidence="2">
    <location>
        <begin position="85"/>
        <end position="95"/>
    </location>
</feature>
<gene>
    <name evidence="3" type="ORF">SAMEA4873655_05110</name>
</gene>
<feature type="region of interest" description="Disordered" evidence="2">
    <location>
        <begin position="64"/>
        <end position="101"/>
    </location>
</feature>